<keyword evidence="1" id="KW-0489">Methyltransferase</keyword>
<comment type="caution">
    <text evidence="5">The sequence shown here is derived from an EMBL/GenBank/DDBJ whole genome shotgun (WGS) entry which is preliminary data.</text>
</comment>
<dbReference type="PANTHER" id="PTHR43712:SF2">
    <property type="entry name" value="O-METHYLTRANSFERASE CICE"/>
    <property type="match status" value="1"/>
</dbReference>
<evidence type="ECO:0000313" key="6">
    <source>
        <dbReference type="Proteomes" id="UP000465302"/>
    </source>
</evidence>
<keyword evidence="2" id="KW-0808">Transferase</keyword>
<reference evidence="5 6" key="1">
    <citation type="journal article" date="2019" name="Emerg. Microbes Infect.">
        <title>Comprehensive subspecies identification of 175 nontuberculous mycobacteria species based on 7547 genomic profiles.</title>
        <authorList>
            <person name="Matsumoto Y."/>
            <person name="Kinjo T."/>
            <person name="Motooka D."/>
            <person name="Nabeya D."/>
            <person name="Jung N."/>
            <person name="Uechi K."/>
            <person name="Horii T."/>
            <person name="Iida T."/>
            <person name="Fujita J."/>
            <person name="Nakamura S."/>
        </authorList>
    </citation>
    <scope>NUCLEOTIDE SEQUENCE [LARGE SCALE GENOMIC DNA]</scope>
    <source>
        <strain evidence="5 6">JCM 6377</strain>
    </source>
</reference>
<dbReference type="EMBL" id="BLKS01000001">
    <property type="protein sequence ID" value="GFG49868.1"/>
    <property type="molecule type" value="Genomic_DNA"/>
</dbReference>
<proteinExistence type="predicted"/>
<dbReference type="AlphaFoldDB" id="A0A7I9VXP2"/>
<sequence>MTADAQPKLPPVRVVRILDSARRRLRRLERKLAPPFASVLDTMTAAWVAQGIYTATKLGIPDTLRDKALTAEAIAEQVGANPDGVHRLLRALASHGVFKQSRDGTFALTAVSESLLTDAPNSARGMVLFWGDPLHWEHWSQLGYSGERAARPSNTCGASRRSTGCRKCRNWARCSTTA</sequence>
<evidence type="ECO:0000256" key="3">
    <source>
        <dbReference type="ARBA" id="ARBA00022691"/>
    </source>
</evidence>
<protein>
    <recommendedName>
        <fullName evidence="4">O-methyltransferase dimerisation domain-containing protein</fullName>
    </recommendedName>
</protein>
<dbReference type="GO" id="GO:0032259">
    <property type="term" value="P:methylation"/>
    <property type="evidence" value="ECO:0007669"/>
    <property type="project" value="UniProtKB-KW"/>
</dbReference>
<dbReference type="Gene3D" id="1.10.10.10">
    <property type="entry name" value="Winged helix-like DNA-binding domain superfamily/Winged helix DNA-binding domain"/>
    <property type="match status" value="1"/>
</dbReference>
<evidence type="ECO:0000313" key="5">
    <source>
        <dbReference type="EMBL" id="GFG49868.1"/>
    </source>
</evidence>
<keyword evidence="3" id="KW-0949">S-adenosyl-L-methionine</keyword>
<evidence type="ECO:0000256" key="1">
    <source>
        <dbReference type="ARBA" id="ARBA00022603"/>
    </source>
</evidence>
<dbReference type="InterPro" id="IPR016461">
    <property type="entry name" value="COMT-like"/>
</dbReference>
<dbReference type="PROSITE" id="PS51683">
    <property type="entry name" value="SAM_OMT_II"/>
    <property type="match status" value="1"/>
</dbReference>
<dbReference type="Proteomes" id="UP000465302">
    <property type="component" value="Unassembled WGS sequence"/>
</dbReference>
<dbReference type="SUPFAM" id="SSF46785">
    <property type="entry name" value="Winged helix' DNA-binding domain"/>
    <property type="match status" value="1"/>
</dbReference>
<dbReference type="GO" id="GO:0046983">
    <property type="term" value="F:protein dimerization activity"/>
    <property type="evidence" value="ECO:0007669"/>
    <property type="project" value="InterPro"/>
</dbReference>
<dbReference type="Pfam" id="PF08100">
    <property type="entry name" value="Dimerisation"/>
    <property type="match status" value="1"/>
</dbReference>
<dbReference type="InterPro" id="IPR036390">
    <property type="entry name" value="WH_DNA-bd_sf"/>
</dbReference>
<evidence type="ECO:0000256" key="2">
    <source>
        <dbReference type="ARBA" id="ARBA00022679"/>
    </source>
</evidence>
<name>A0A7I9VXP2_MYCAG</name>
<evidence type="ECO:0000259" key="4">
    <source>
        <dbReference type="Pfam" id="PF08100"/>
    </source>
</evidence>
<gene>
    <name evidence="5" type="ORF">MAGR_13090</name>
</gene>
<feature type="domain" description="O-methyltransferase dimerisation" evidence="4">
    <location>
        <begin position="41"/>
        <end position="118"/>
    </location>
</feature>
<dbReference type="InterPro" id="IPR012967">
    <property type="entry name" value="COMT_dimerisation"/>
</dbReference>
<organism evidence="5 6">
    <name type="scientific">Mycolicibacterium agri</name>
    <name type="common">Mycobacterium agri</name>
    <dbReference type="NCBI Taxonomy" id="36811"/>
    <lineage>
        <taxon>Bacteria</taxon>
        <taxon>Bacillati</taxon>
        <taxon>Actinomycetota</taxon>
        <taxon>Actinomycetes</taxon>
        <taxon>Mycobacteriales</taxon>
        <taxon>Mycobacteriaceae</taxon>
        <taxon>Mycolicibacterium</taxon>
    </lineage>
</organism>
<dbReference type="PANTHER" id="PTHR43712">
    <property type="entry name" value="PUTATIVE (AFU_ORTHOLOGUE AFUA_4G14580)-RELATED"/>
    <property type="match status" value="1"/>
</dbReference>
<dbReference type="InterPro" id="IPR036388">
    <property type="entry name" value="WH-like_DNA-bd_sf"/>
</dbReference>
<accession>A0A7I9VXP2</accession>
<dbReference type="GO" id="GO:0008168">
    <property type="term" value="F:methyltransferase activity"/>
    <property type="evidence" value="ECO:0007669"/>
    <property type="project" value="UniProtKB-KW"/>
</dbReference>